<dbReference type="RefSeq" id="WP_335958238.1">
    <property type="nucleotide sequence ID" value="NZ_JAXBLX010000001.1"/>
</dbReference>
<organism evidence="1 2">
    <name type="scientific">Halalkalibacter kiskunsagensis</name>
    <dbReference type="NCBI Taxonomy" id="1548599"/>
    <lineage>
        <taxon>Bacteria</taxon>
        <taxon>Bacillati</taxon>
        <taxon>Bacillota</taxon>
        <taxon>Bacilli</taxon>
        <taxon>Bacillales</taxon>
        <taxon>Bacillaceae</taxon>
        <taxon>Halalkalibacter</taxon>
    </lineage>
</organism>
<proteinExistence type="predicted"/>
<dbReference type="InterPro" id="IPR058930">
    <property type="entry name" value="YwzD"/>
</dbReference>
<comment type="caution">
    <text evidence="1">The sequence shown here is derived from an EMBL/GenBank/DDBJ whole genome shotgun (WGS) entry which is preliminary data.</text>
</comment>
<name>A0ABV6K834_9BACI</name>
<reference evidence="1 2" key="1">
    <citation type="submission" date="2024-09" db="EMBL/GenBank/DDBJ databases">
        <authorList>
            <person name="Sun Q."/>
            <person name="Mori K."/>
        </authorList>
    </citation>
    <scope>NUCLEOTIDE SEQUENCE [LARGE SCALE GENOMIC DNA]</scope>
    <source>
        <strain evidence="1 2">NCAIM B.02610</strain>
    </source>
</reference>
<dbReference type="Proteomes" id="UP001589838">
    <property type="component" value="Unassembled WGS sequence"/>
</dbReference>
<evidence type="ECO:0000313" key="1">
    <source>
        <dbReference type="EMBL" id="MFC0469082.1"/>
    </source>
</evidence>
<accession>A0ABV6K834</accession>
<sequence>MDSVKEVEVLTRQYLVKILKDTYKKGTENPDLSSKQVVEEIAQFLKPFVKS</sequence>
<evidence type="ECO:0000313" key="2">
    <source>
        <dbReference type="Proteomes" id="UP001589838"/>
    </source>
</evidence>
<gene>
    <name evidence="1" type="ORF">ACFFHM_00495</name>
</gene>
<dbReference type="EMBL" id="JBHLUX010000001">
    <property type="protein sequence ID" value="MFC0469082.1"/>
    <property type="molecule type" value="Genomic_DNA"/>
</dbReference>
<dbReference type="Pfam" id="PF26162">
    <property type="entry name" value="YwzD"/>
    <property type="match status" value="1"/>
</dbReference>
<keyword evidence="2" id="KW-1185">Reference proteome</keyword>
<protein>
    <submittedName>
        <fullName evidence="1">Uncharacterized protein</fullName>
    </submittedName>
</protein>